<sequence length="470" mass="53633">MKEFVHIKNPRILVVHPAHRPTSQTRYFPIGLGYVLSAIKKTGIKFTLLDIDANRQSDAEVRKLMEDNPFDIMMIGALITAYKFVKKFCRMAREVNPDSIIIAGNSVASSIPEHLLKNNDVDIAVIGEGDITTVELIEGISKGINISTIAGIYYIADGKVKSTPDRAIIKNIDSIPELDWDIFDINKYIEGASCSVPEIPQLPKEKIRAFVINTARGCPYKCTFCYHVFIKNKYRYRSTDSIIAEIRRMQEKYGINYIFFFDELTFYSVKQATAFVDKVLESGLQFYWEADVRSNLFRDKDLPMLKRMKESGCLALGYSLESADPTILQSMKKKLKVEDFTNQKLVLDKAGIHTNTSLVFGYPEETEETIKKTLDLCYDLNVYPSSGFLLPQPSTPMYDFAKAHGFIEDEEEFLLGLGDRQDLRFNLTAMTDEVFQQTVEEGLVRISEKLKFNFDKEKLLKTGNQHNRIT</sequence>
<dbReference type="PROSITE" id="PS51918">
    <property type="entry name" value="RADICAL_SAM"/>
    <property type="match status" value="1"/>
</dbReference>
<dbReference type="PROSITE" id="PS51332">
    <property type="entry name" value="B12_BINDING"/>
    <property type="match status" value="1"/>
</dbReference>
<keyword evidence="2" id="KW-0949">S-adenosyl-L-methionine</keyword>
<dbReference type="SUPFAM" id="SSF102114">
    <property type="entry name" value="Radical SAM enzymes"/>
    <property type="match status" value="1"/>
</dbReference>
<dbReference type="InterPro" id="IPR006638">
    <property type="entry name" value="Elp3/MiaA/NifB-like_rSAM"/>
</dbReference>
<evidence type="ECO:0000256" key="4">
    <source>
        <dbReference type="ARBA" id="ARBA00023004"/>
    </source>
</evidence>
<dbReference type="GO" id="GO:0046872">
    <property type="term" value="F:metal ion binding"/>
    <property type="evidence" value="ECO:0007669"/>
    <property type="project" value="UniProtKB-KW"/>
</dbReference>
<dbReference type="InterPro" id="IPR023404">
    <property type="entry name" value="rSAM_horseshoe"/>
</dbReference>
<evidence type="ECO:0000313" key="9">
    <source>
        <dbReference type="EMBL" id="VFK30207.1"/>
    </source>
</evidence>
<dbReference type="Pfam" id="PF02310">
    <property type="entry name" value="B12-binding"/>
    <property type="match status" value="1"/>
</dbReference>
<dbReference type="EMBL" id="CAADFO010000030">
    <property type="protein sequence ID" value="VFK27798.1"/>
    <property type="molecule type" value="Genomic_DNA"/>
</dbReference>
<dbReference type="InterPro" id="IPR058240">
    <property type="entry name" value="rSAM_sf"/>
</dbReference>
<name>A0A450XEW2_9GAMM</name>
<evidence type="ECO:0000259" key="6">
    <source>
        <dbReference type="PROSITE" id="PS51332"/>
    </source>
</evidence>
<evidence type="ECO:0000313" key="8">
    <source>
        <dbReference type="EMBL" id="VFK27798.1"/>
    </source>
</evidence>
<dbReference type="SMART" id="SM00729">
    <property type="entry name" value="Elp3"/>
    <property type="match status" value="1"/>
</dbReference>
<gene>
    <name evidence="8" type="ORF">BECKMB1821G_GA0114241_103023</name>
    <name evidence="10" type="ORF">BECKMB1821H_GA0114242_101619</name>
    <name evidence="9" type="ORF">BECKMB1821I_GA0114274_101419</name>
</gene>
<dbReference type="GO" id="GO:0003824">
    <property type="term" value="F:catalytic activity"/>
    <property type="evidence" value="ECO:0007669"/>
    <property type="project" value="InterPro"/>
</dbReference>
<dbReference type="InterPro" id="IPR051198">
    <property type="entry name" value="BchE-like"/>
</dbReference>
<protein>
    <submittedName>
        <fullName evidence="8">Radical SAM superfamily enzyme YgiQ, UPF0313 family</fullName>
    </submittedName>
</protein>
<organism evidence="8">
    <name type="scientific">Candidatus Kentrum sp. MB</name>
    <dbReference type="NCBI Taxonomy" id="2138164"/>
    <lineage>
        <taxon>Bacteria</taxon>
        <taxon>Pseudomonadati</taxon>
        <taxon>Pseudomonadota</taxon>
        <taxon>Gammaproteobacteria</taxon>
        <taxon>Candidatus Kentrum</taxon>
    </lineage>
</organism>
<evidence type="ECO:0000256" key="2">
    <source>
        <dbReference type="ARBA" id="ARBA00022691"/>
    </source>
</evidence>
<evidence type="ECO:0000313" key="10">
    <source>
        <dbReference type="EMBL" id="VFK75137.1"/>
    </source>
</evidence>
<proteinExistence type="predicted"/>
<dbReference type="InterPro" id="IPR006158">
    <property type="entry name" value="Cobalamin-bd"/>
</dbReference>
<dbReference type="Gene3D" id="3.80.30.20">
    <property type="entry name" value="tm_1862 like domain"/>
    <property type="match status" value="1"/>
</dbReference>
<accession>A0A450XEW2</accession>
<evidence type="ECO:0000259" key="7">
    <source>
        <dbReference type="PROSITE" id="PS51918"/>
    </source>
</evidence>
<dbReference type="CDD" id="cd01335">
    <property type="entry name" value="Radical_SAM"/>
    <property type="match status" value="1"/>
</dbReference>
<dbReference type="InterPro" id="IPR034466">
    <property type="entry name" value="Methyltransferase_Class_B"/>
</dbReference>
<dbReference type="GO" id="GO:0031419">
    <property type="term" value="F:cobalamin binding"/>
    <property type="evidence" value="ECO:0007669"/>
    <property type="project" value="InterPro"/>
</dbReference>
<dbReference type="Gene3D" id="3.40.50.280">
    <property type="entry name" value="Cobalamin-binding domain"/>
    <property type="match status" value="1"/>
</dbReference>
<evidence type="ECO:0000256" key="5">
    <source>
        <dbReference type="ARBA" id="ARBA00023014"/>
    </source>
</evidence>
<keyword evidence="5" id="KW-0411">Iron-sulfur</keyword>
<dbReference type="Pfam" id="PF04055">
    <property type="entry name" value="Radical_SAM"/>
    <property type="match status" value="1"/>
</dbReference>
<dbReference type="SFLD" id="SFLDS00029">
    <property type="entry name" value="Radical_SAM"/>
    <property type="match status" value="1"/>
</dbReference>
<dbReference type="EMBL" id="CAADGH010000016">
    <property type="protein sequence ID" value="VFK75137.1"/>
    <property type="molecule type" value="Genomic_DNA"/>
</dbReference>
<dbReference type="PANTHER" id="PTHR43409">
    <property type="entry name" value="ANAEROBIC MAGNESIUM-PROTOPORPHYRIN IX MONOMETHYL ESTER CYCLASE-RELATED"/>
    <property type="match status" value="1"/>
</dbReference>
<evidence type="ECO:0000256" key="1">
    <source>
        <dbReference type="ARBA" id="ARBA00001966"/>
    </source>
</evidence>
<dbReference type="CDD" id="cd02068">
    <property type="entry name" value="radical_SAM_B12_BD"/>
    <property type="match status" value="1"/>
</dbReference>
<reference evidence="8" key="1">
    <citation type="submission" date="2019-02" db="EMBL/GenBank/DDBJ databases">
        <authorList>
            <person name="Gruber-Vodicka R. H."/>
            <person name="Seah K. B. B."/>
        </authorList>
    </citation>
    <scope>NUCLEOTIDE SEQUENCE</scope>
    <source>
        <strain evidence="8">BECK_BZ197</strain>
        <strain evidence="10">BECK_BZ198</strain>
        <strain evidence="9">BECK_BZ199</strain>
    </source>
</reference>
<keyword evidence="3" id="KW-0479">Metal-binding</keyword>
<feature type="domain" description="Radical SAM core" evidence="7">
    <location>
        <begin position="203"/>
        <end position="426"/>
    </location>
</feature>
<dbReference type="GO" id="GO:0051539">
    <property type="term" value="F:4 iron, 4 sulfur cluster binding"/>
    <property type="evidence" value="ECO:0007669"/>
    <property type="project" value="UniProtKB-KW"/>
</dbReference>
<comment type="cofactor">
    <cofactor evidence="1">
        <name>[4Fe-4S] cluster</name>
        <dbReference type="ChEBI" id="CHEBI:49883"/>
    </cofactor>
</comment>
<evidence type="ECO:0000256" key="3">
    <source>
        <dbReference type="ARBA" id="ARBA00022723"/>
    </source>
</evidence>
<keyword evidence="4" id="KW-0408">Iron</keyword>
<dbReference type="InterPro" id="IPR007197">
    <property type="entry name" value="rSAM"/>
</dbReference>
<dbReference type="AlphaFoldDB" id="A0A450XEW2"/>
<dbReference type="SFLD" id="SFLDG01082">
    <property type="entry name" value="B12-binding_domain_containing"/>
    <property type="match status" value="1"/>
</dbReference>
<dbReference type="EMBL" id="CAADFQ010000014">
    <property type="protein sequence ID" value="VFK30207.1"/>
    <property type="molecule type" value="Genomic_DNA"/>
</dbReference>
<dbReference type="SFLD" id="SFLDG01123">
    <property type="entry name" value="methyltransferase_(Class_B)"/>
    <property type="match status" value="1"/>
</dbReference>
<feature type="domain" description="B12-binding" evidence="6">
    <location>
        <begin position="9"/>
        <end position="147"/>
    </location>
</feature>